<evidence type="ECO:0000256" key="4">
    <source>
        <dbReference type="ARBA" id="ARBA00022833"/>
    </source>
</evidence>
<feature type="coiled-coil region" evidence="6">
    <location>
        <begin position="7"/>
        <end position="48"/>
    </location>
</feature>
<evidence type="ECO:0000256" key="3">
    <source>
        <dbReference type="ARBA" id="ARBA00022723"/>
    </source>
</evidence>
<protein>
    <submittedName>
        <fullName evidence="7">DUF972 family protein</fullName>
    </submittedName>
</protein>
<dbReference type="EMBL" id="DVMH01000027">
    <property type="protein sequence ID" value="HIU10660.1"/>
    <property type="molecule type" value="Genomic_DNA"/>
</dbReference>
<dbReference type="GO" id="GO:0046872">
    <property type="term" value="F:metal ion binding"/>
    <property type="evidence" value="ECO:0007669"/>
    <property type="project" value="UniProtKB-KW"/>
</dbReference>
<sequence>MALRNEIWEIEEALAALQDRLQELRLKVDSLEVQNARLLERLSEENIKSEGVEELTKLYDEGYHICATYFAQNRHGEECLFCQSFLKENA</sequence>
<evidence type="ECO:0000313" key="8">
    <source>
        <dbReference type="Proteomes" id="UP000824124"/>
    </source>
</evidence>
<name>A0A9D1HKD0_9FIRM</name>
<evidence type="ECO:0000313" key="7">
    <source>
        <dbReference type="EMBL" id="HIU10660.1"/>
    </source>
</evidence>
<dbReference type="Pfam" id="PF06156">
    <property type="entry name" value="YabA"/>
    <property type="match status" value="1"/>
</dbReference>
<dbReference type="Proteomes" id="UP000824124">
    <property type="component" value="Unassembled WGS sequence"/>
</dbReference>
<keyword evidence="4" id="KW-0862">Zinc</keyword>
<gene>
    <name evidence="7" type="ORF">IAB00_05405</name>
</gene>
<keyword evidence="5" id="KW-0236">DNA replication inhibitor</keyword>
<reference evidence="7" key="1">
    <citation type="submission" date="2020-10" db="EMBL/GenBank/DDBJ databases">
        <authorList>
            <person name="Gilroy R."/>
        </authorList>
    </citation>
    <scope>NUCLEOTIDE SEQUENCE</scope>
    <source>
        <strain evidence="7">2830</strain>
    </source>
</reference>
<dbReference type="InterPro" id="IPR010377">
    <property type="entry name" value="YabA"/>
</dbReference>
<evidence type="ECO:0000256" key="2">
    <source>
        <dbReference type="ARBA" id="ARBA00022705"/>
    </source>
</evidence>
<dbReference type="AlphaFoldDB" id="A0A9D1HKD0"/>
<proteinExistence type="predicted"/>
<evidence type="ECO:0000256" key="6">
    <source>
        <dbReference type="SAM" id="Coils"/>
    </source>
</evidence>
<reference evidence="7" key="2">
    <citation type="journal article" date="2021" name="PeerJ">
        <title>Extensive microbial diversity within the chicken gut microbiome revealed by metagenomics and culture.</title>
        <authorList>
            <person name="Gilroy R."/>
            <person name="Ravi A."/>
            <person name="Getino M."/>
            <person name="Pursley I."/>
            <person name="Horton D.L."/>
            <person name="Alikhan N.F."/>
            <person name="Baker D."/>
            <person name="Gharbi K."/>
            <person name="Hall N."/>
            <person name="Watson M."/>
            <person name="Adriaenssens E.M."/>
            <person name="Foster-Nyarko E."/>
            <person name="Jarju S."/>
            <person name="Secka A."/>
            <person name="Antonio M."/>
            <person name="Oren A."/>
            <person name="Chaudhuri R.R."/>
            <person name="La Ragione R."/>
            <person name="Hildebrand F."/>
            <person name="Pallen M.J."/>
        </authorList>
    </citation>
    <scope>NUCLEOTIDE SEQUENCE</scope>
    <source>
        <strain evidence="7">2830</strain>
    </source>
</reference>
<keyword evidence="6" id="KW-0175">Coiled coil</keyword>
<dbReference type="GO" id="GO:0006260">
    <property type="term" value="P:DNA replication"/>
    <property type="evidence" value="ECO:0007669"/>
    <property type="project" value="UniProtKB-KW"/>
</dbReference>
<accession>A0A9D1HKD0</accession>
<keyword evidence="1" id="KW-0963">Cytoplasm</keyword>
<comment type="caution">
    <text evidence="7">The sequence shown here is derived from an EMBL/GenBank/DDBJ whole genome shotgun (WGS) entry which is preliminary data.</text>
</comment>
<evidence type="ECO:0000256" key="5">
    <source>
        <dbReference type="ARBA" id="ARBA00022880"/>
    </source>
</evidence>
<dbReference type="GO" id="GO:0008156">
    <property type="term" value="P:negative regulation of DNA replication"/>
    <property type="evidence" value="ECO:0007669"/>
    <property type="project" value="UniProtKB-KW"/>
</dbReference>
<keyword evidence="3" id="KW-0479">Metal-binding</keyword>
<organism evidence="7 8">
    <name type="scientific">Candidatus Avidehalobacter gallistercoris</name>
    <dbReference type="NCBI Taxonomy" id="2840694"/>
    <lineage>
        <taxon>Bacteria</taxon>
        <taxon>Bacillati</taxon>
        <taxon>Bacillota</taxon>
        <taxon>Clostridia</taxon>
        <taxon>Eubacteriales</taxon>
        <taxon>Peptococcaceae</taxon>
        <taxon>Peptococcaceae incertae sedis</taxon>
        <taxon>Candidatus Avidehalobacter</taxon>
    </lineage>
</organism>
<evidence type="ECO:0000256" key="1">
    <source>
        <dbReference type="ARBA" id="ARBA00022490"/>
    </source>
</evidence>
<keyword evidence="2" id="KW-0235">DNA replication</keyword>